<dbReference type="GO" id="GO:0000723">
    <property type="term" value="P:telomere maintenance"/>
    <property type="evidence" value="ECO:0007669"/>
    <property type="project" value="InterPro"/>
</dbReference>
<dbReference type="GO" id="GO:0043139">
    <property type="term" value="F:5'-3' DNA helicase activity"/>
    <property type="evidence" value="ECO:0007669"/>
    <property type="project" value="UniProtKB-EC"/>
</dbReference>
<dbReference type="InterPro" id="IPR049163">
    <property type="entry name" value="Pif1-like_2B_dom"/>
</dbReference>
<name>A0A8S3RJI6_MYTED</name>
<dbReference type="InterPro" id="IPR051055">
    <property type="entry name" value="PIF1_helicase"/>
</dbReference>
<evidence type="ECO:0000256" key="9">
    <source>
        <dbReference type="ARBA" id="ARBA00023125"/>
    </source>
</evidence>
<keyword evidence="4 12" id="KW-0863">Zinc-finger</keyword>
<evidence type="ECO:0000256" key="4">
    <source>
        <dbReference type="ARBA" id="ARBA00022771"/>
    </source>
</evidence>
<evidence type="ECO:0000256" key="8">
    <source>
        <dbReference type="ARBA" id="ARBA00022840"/>
    </source>
</evidence>
<dbReference type="CDD" id="cd15517">
    <property type="entry name" value="PHD_TCF19_like"/>
    <property type="match status" value="1"/>
</dbReference>
<dbReference type="Pfam" id="PF21530">
    <property type="entry name" value="Pif1_2B_dom"/>
    <property type="match status" value="1"/>
</dbReference>
<dbReference type="Pfam" id="PF00628">
    <property type="entry name" value="PHD"/>
    <property type="match status" value="1"/>
</dbReference>
<dbReference type="PROSITE" id="PS01359">
    <property type="entry name" value="ZF_PHD_1"/>
    <property type="match status" value="1"/>
</dbReference>
<keyword evidence="10 13" id="KW-0234">DNA repair</keyword>
<comment type="catalytic activity">
    <reaction evidence="13">
        <text>ATP + H2O = ADP + phosphate + H(+)</text>
        <dbReference type="Rhea" id="RHEA:13065"/>
        <dbReference type="ChEBI" id="CHEBI:15377"/>
        <dbReference type="ChEBI" id="CHEBI:15378"/>
        <dbReference type="ChEBI" id="CHEBI:30616"/>
        <dbReference type="ChEBI" id="CHEBI:43474"/>
        <dbReference type="ChEBI" id="CHEBI:456216"/>
        <dbReference type="EC" id="5.6.2.3"/>
    </reaction>
</comment>
<feature type="compositionally biased region" description="Acidic residues" evidence="14">
    <location>
        <begin position="417"/>
        <end position="431"/>
    </location>
</feature>
<dbReference type="GO" id="GO:0005524">
    <property type="term" value="F:ATP binding"/>
    <property type="evidence" value="ECO:0007669"/>
    <property type="project" value="UniProtKB-KW"/>
</dbReference>
<evidence type="ECO:0000313" key="16">
    <source>
        <dbReference type="EMBL" id="CAG2206923.1"/>
    </source>
</evidence>
<keyword evidence="8 13" id="KW-0067">ATP-binding</keyword>
<dbReference type="InterPro" id="IPR027417">
    <property type="entry name" value="P-loop_NTPase"/>
</dbReference>
<dbReference type="GO" id="GO:0008270">
    <property type="term" value="F:zinc ion binding"/>
    <property type="evidence" value="ECO:0007669"/>
    <property type="project" value="UniProtKB-KW"/>
</dbReference>
<keyword evidence="2 13" id="KW-0547">Nucleotide-binding</keyword>
<evidence type="ECO:0000256" key="11">
    <source>
        <dbReference type="ARBA" id="ARBA00023235"/>
    </source>
</evidence>
<feature type="region of interest" description="Disordered" evidence="14">
    <location>
        <begin position="411"/>
        <end position="437"/>
    </location>
</feature>
<dbReference type="InterPro" id="IPR013083">
    <property type="entry name" value="Znf_RING/FYVE/PHD"/>
</dbReference>
<keyword evidence="7" id="KW-0862">Zinc</keyword>
<gene>
    <name evidence="16" type="ORF">MEDL_21230</name>
</gene>
<accession>A0A8S3RJI6</accession>
<keyword evidence="3 13" id="KW-0227">DNA damage</keyword>
<comment type="cofactor">
    <cofactor evidence="13">
        <name>Mg(2+)</name>
        <dbReference type="ChEBI" id="CHEBI:18420"/>
    </cofactor>
</comment>
<evidence type="ECO:0000259" key="15">
    <source>
        <dbReference type="PROSITE" id="PS50016"/>
    </source>
</evidence>
<evidence type="ECO:0000256" key="3">
    <source>
        <dbReference type="ARBA" id="ARBA00022763"/>
    </source>
</evidence>
<evidence type="ECO:0000256" key="5">
    <source>
        <dbReference type="ARBA" id="ARBA00022801"/>
    </source>
</evidence>
<keyword evidence="13" id="KW-0233">DNA recombination</keyword>
<dbReference type="PROSITE" id="PS50016">
    <property type="entry name" value="ZF_PHD_2"/>
    <property type="match status" value="1"/>
</dbReference>
<feature type="region of interest" description="Disordered" evidence="14">
    <location>
        <begin position="940"/>
        <end position="1005"/>
    </location>
</feature>
<evidence type="ECO:0000256" key="7">
    <source>
        <dbReference type="ARBA" id="ARBA00022833"/>
    </source>
</evidence>
<feature type="compositionally biased region" description="Basic residues" evidence="14">
    <location>
        <begin position="975"/>
        <end position="996"/>
    </location>
</feature>
<dbReference type="SMART" id="SM00249">
    <property type="entry name" value="PHD"/>
    <property type="match status" value="1"/>
</dbReference>
<evidence type="ECO:0000313" key="17">
    <source>
        <dbReference type="Proteomes" id="UP000683360"/>
    </source>
</evidence>
<dbReference type="GO" id="GO:0006310">
    <property type="term" value="P:DNA recombination"/>
    <property type="evidence" value="ECO:0007669"/>
    <property type="project" value="UniProtKB-KW"/>
</dbReference>
<sequence length="1059" mass="120313">MSSEKQYTERKVKDQREKQKNVAIVCSTGIASTLYEELGAKTLHKWAGIEDGRHLNEEIIHLVQSDERFMSVKHNIQTTDLLIIDEVSMVSAKTFNKVEVLCRKVRDNNKYFGGIQVILSGDFYQLPPVPNKIIGDSGSHCFKLPWFDDCFPHKVQLNIIHRQSETALIQCINALEKGEVSNENVAFLNSLDRPLPNEDTAVHLYARNYDVDIFNYNKLQQLQGDLKTYKSTDVGSDFYLRKFLAPKNLGLKVGCHVMLVRNLSDTLVNGLCGTVTQLNSDSVDVKFIISNKLSTVTLKPVVFTTYDPADKEYLAKRTQIPLKLAYAITIHKAQGMSLKRVVVNCEYCFQPGQIGVAVGRAEQVEGLRVCNFKKSMCRKHPSHVSDFYNNFTLGILKDDLSCCRHVIENNGEKNDDSDSDSDDNDDDDDSNDNTCTYAIDDNFNSDSDFSDSEIEKLEVLDSFIETNVLTKDQSSSQAKAAIDSVFNEYVGSHLENDMKSFKMTILENFSIFDEWYQSQISIIEDIGLISLPEGEKNYTAKQQHDFFMKFHKHLNSEEYVNSVKSTISMYSKDEGTSAIYYQFMTAILFYLERRFFEDLPSHLNLQEPESIKNIPTSDELSSPARGKIRYISGYVLAKLKHNLSIKIRNSLFAVGSESKIAKLQDQMNILSSLCSSYDVLLNSSIDPESLEETKRKQNERESLTNITDVTFDFFSKLETLCRQKLSHINLVEHGKNLFSYVTDEILNDKCLFDLWVQTLTSNYNIQYTSSDNIHNIIHSITLSSENYIDIYNSAVHLFLKVSFSQFRRDYLTFLKKEKGKALRKKVSEKSKKVVKSFNMQFLIEDKSKDKEGSHLRLKSELMQNEKFLSENSFTKKELLMLCLMYNVKISTQKRKEEISSELGKAILKSDFIPYPDKSDVSGTGAKPISNIIVSAAQTMDSEVPGPSNVHVASTSTGSLASELQPTIQNKDKIQSNKRKTSRRGKGKGKGKSRKKNIPISDESDDKCTVCNKPDIGNEDWICCDACTLWYHRDCANLQDDEIWTSLSEEGAVFTCPLCQ</sequence>
<dbReference type="Proteomes" id="UP000683360">
    <property type="component" value="Unassembled WGS sequence"/>
</dbReference>
<dbReference type="EC" id="5.6.2.3" evidence="13"/>
<feature type="domain" description="PHD-type" evidence="15">
    <location>
        <begin position="1004"/>
        <end position="1059"/>
    </location>
</feature>
<dbReference type="InterPro" id="IPR019787">
    <property type="entry name" value="Znf_PHD-finger"/>
</dbReference>
<evidence type="ECO:0000256" key="14">
    <source>
        <dbReference type="SAM" id="MobiDB-lite"/>
    </source>
</evidence>
<dbReference type="PANTHER" id="PTHR47642">
    <property type="entry name" value="ATP-DEPENDENT DNA HELICASE"/>
    <property type="match status" value="1"/>
</dbReference>
<dbReference type="InterPro" id="IPR019786">
    <property type="entry name" value="Zinc_finger_PHD-type_CS"/>
</dbReference>
<keyword evidence="17" id="KW-1185">Reference proteome</keyword>
<dbReference type="OrthoDB" id="10050764at2759"/>
<comment type="caution">
    <text evidence="16">The sequence shown here is derived from an EMBL/GenBank/DDBJ whole genome shotgun (WGS) entry which is preliminary data.</text>
</comment>
<keyword evidence="9" id="KW-0238">DNA-binding</keyword>
<organism evidence="16 17">
    <name type="scientific">Mytilus edulis</name>
    <name type="common">Blue mussel</name>
    <dbReference type="NCBI Taxonomy" id="6550"/>
    <lineage>
        <taxon>Eukaryota</taxon>
        <taxon>Metazoa</taxon>
        <taxon>Spiralia</taxon>
        <taxon>Lophotrochozoa</taxon>
        <taxon>Mollusca</taxon>
        <taxon>Bivalvia</taxon>
        <taxon>Autobranchia</taxon>
        <taxon>Pteriomorphia</taxon>
        <taxon>Mytilida</taxon>
        <taxon>Mytiloidea</taxon>
        <taxon>Mytilidae</taxon>
        <taxon>Mytilinae</taxon>
        <taxon>Mytilus</taxon>
    </lineage>
</organism>
<dbReference type="InterPro" id="IPR010285">
    <property type="entry name" value="DNA_helicase_pif1-like_DEAD"/>
</dbReference>
<dbReference type="InterPro" id="IPR011011">
    <property type="entry name" value="Znf_FYVE_PHD"/>
</dbReference>
<protein>
    <recommendedName>
        <fullName evidence="13">ATP-dependent DNA helicase</fullName>
        <ecNumber evidence="13">5.6.2.3</ecNumber>
    </recommendedName>
</protein>
<dbReference type="EMBL" id="CAJPWZ010001065">
    <property type="protein sequence ID" value="CAG2206923.1"/>
    <property type="molecule type" value="Genomic_DNA"/>
</dbReference>
<evidence type="ECO:0000256" key="1">
    <source>
        <dbReference type="ARBA" id="ARBA00022723"/>
    </source>
</evidence>
<dbReference type="Gene3D" id="3.30.40.10">
    <property type="entry name" value="Zinc/RING finger domain, C3HC4 (zinc finger)"/>
    <property type="match status" value="1"/>
</dbReference>
<dbReference type="InterPro" id="IPR001965">
    <property type="entry name" value="Znf_PHD"/>
</dbReference>
<dbReference type="CDD" id="cd18809">
    <property type="entry name" value="SF1_C_RecD"/>
    <property type="match status" value="1"/>
</dbReference>
<dbReference type="Gene3D" id="2.30.30.940">
    <property type="match status" value="1"/>
</dbReference>
<evidence type="ECO:0000256" key="12">
    <source>
        <dbReference type="PROSITE-ProRule" id="PRU00146"/>
    </source>
</evidence>
<keyword evidence="6 13" id="KW-0347">Helicase</keyword>
<comment type="similarity">
    <text evidence="13">Belongs to the helicase family.</text>
</comment>
<dbReference type="PANTHER" id="PTHR47642:SF5">
    <property type="entry name" value="ATP-DEPENDENT DNA HELICASE"/>
    <property type="match status" value="1"/>
</dbReference>
<dbReference type="Pfam" id="PF05970">
    <property type="entry name" value="PIF1"/>
    <property type="match status" value="1"/>
</dbReference>
<dbReference type="SUPFAM" id="SSF57903">
    <property type="entry name" value="FYVE/PHD zinc finger"/>
    <property type="match status" value="1"/>
</dbReference>
<dbReference type="SUPFAM" id="SSF52540">
    <property type="entry name" value="P-loop containing nucleoside triphosphate hydrolases"/>
    <property type="match status" value="2"/>
</dbReference>
<dbReference type="GO" id="GO:0006281">
    <property type="term" value="P:DNA repair"/>
    <property type="evidence" value="ECO:0007669"/>
    <property type="project" value="UniProtKB-KW"/>
</dbReference>
<feature type="compositionally biased region" description="Polar residues" evidence="14">
    <location>
        <begin position="950"/>
        <end position="968"/>
    </location>
</feature>
<dbReference type="AlphaFoldDB" id="A0A8S3RJI6"/>
<keyword evidence="1" id="KW-0479">Metal-binding</keyword>
<dbReference type="Gene3D" id="3.40.50.300">
    <property type="entry name" value="P-loop containing nucleotide triphosphate hydrolases"/>
    <property type="match status" value="2"/>
</dbReference>
<proteinExistence type="inferred from homology"/>
<evidence type="ECO:0000256" key="6">
    <source>
        <dbReference type="ARBA" id="ARBA00022806"/>
    </source>
</evidence>
<dbReference type="GO" id="GO:0016787">
    <property type="term" value="F:hydrolase activity"/>
    <property type="evidence" value="ECO:0007669"/>
    <property type="project" value="UniProtKB-KW"/>
</dbReference>
<evidence type="ECO:0000256" key="2">
    <source>
        <dbReference type="ARBA" id="ARBA00022741"/>
    </source>
</evidence>
<evidence type="ECO:0000256" key="13">
    <source>
        <dbReference type="RuleBase" id="RU363044"/>
    </source>
</evidence>
<keyword evidence="11" id="KW-0413">Isomerase</keyword>
<keyword evidence="5 13" id="KW-0378">Hydrolase</keyword>
<evidence type="ECO:0000256" key="10">
    <source>
        <dbReference type="ARBA" id="ARBA00023204"/>
    </source>
</evidence>
<reference evidence="16" key="1">
    <citation type="submission" date="2021-03" db="EMBL/GenBank/DDBJ databases">
        <authorList>
            <person name="Bekaert M."/>
        </authorList>
    </citation>
    <scope>NUCLEOTIDE SEQUENCE</scope>
</reference>